<gene>
    <name evidence="1" type="ORF">SMRZ_LOCUS9990</name>
</gene>
<keyword evidence="2" id="KW-1185">Reference proteome</keyword>
<protein>
    <submittedName>
        <fullName evidence="1">Uncharacterized protein</fullName>
    </submittedName>
</protein>
<organism evidence="1 2">
    <name type="scientific">Schistosoma margrebowiei</name>
    <dbReference type="NCBI Taxonomy" id="48269"/>
    <lineage>
        <taxon>Eukaryota</taxon>
        <taxon>Metazoa</taxon>
        <taxon>Spiralia</taxon>
        <taxon>Lophotrochozoa</taxon>
        <taxon>Platyhelminthes</taxon>
        <taxon>Trematoda</taxon>
        <taxon>Digenea</taxon>
        <taxon>Strigeidida</taxon>
        <taxon>Schistosomatoidea</taxon>
        <taxon>Schistosomatidae</taxon>
        <taxon>Schistosoma</taxon>
    </lineage>
</organism>
<accession>A0A3P7ZW40</accession>
<proteinExistence type="predicted"/>
<dbReference type="Proteomes" id="UP000277204">
    <property type="component" value="Unassembled WGS sequence"/>
</dbReference>
<name>A0A3P7ZW40_9TREM</name>
<reference evidence="1 2" key="1">
    <citation type="submission" date="2018-11" db="EMBL/GenBank/DDBJ databases">
        <authorList>
            <consortium name="Pathogen Informatics"/>
        </authorList>
    </citation>
    <scope>NUCLEOTIDE SEQUENCE [LARGE SCALE GENOMIC DNA]</scope>
    <source>
        <strain evidence="1 2">Zambia</strain>
    </source>
</reference>
<dbReference type="AlphaFoldDB" id="A0A3P7ZW40"/>
<sequence length="56" mass="6750">MPILIMSNFHDIQEQRKISEEQVQTFLNDSIMQLNQYNVTSDEKFNELSRNIYVQK</sequence>
<evidence type="ECO:0000313" key="1">
    <source>
        <dbReference type="EMBL" id="VDO88537.1"/>
    </source>
</evidence>
<evidence type="ECO:0000313" key="2">
    <source>
        <dbReference type="Proteomes" id="UP000277204"/>
    </source>
</evidence>
<dbReference type="EMBL" id="UZAI01004971">
    <property type="protein sequence ID" value="VDO88537.1"/>
    <property type="molecule type" value="Genomic_DNA"/>
</dbReference>